<feature type="region of interest" description="Disordered" evidence="1">
    <location>
        <begin position="297"/>
        <end position="322"/>
    </location>
</feature>
<comment type="caution">
    <text evidence="2">The sequence shown here is derived from an EMBL/GenBank/DDBJ whole genome shotgun (WGS) entry which is preliminary data.</text>
</comment>
<gene>
    <name evidence="2" type="ORF">EG850_08325</name>
</gene>
<name>A0A3P3VV00_9MICO</name>
<evidence type="ECO:0000313" key="2">
    <source>
        <dbReference type="EMBL" id="RRJ86641.1"/>
    </source>
</evidence>
<dbReference type="EMBL" id="RQVS01000008">
    <property type="protein sequence ID" value="RRJ86641.1"/>
    <property type="molecule type" value="Genomic_DNA"/>
</dbReference>
<organism evidence="2 3">
    <name type="scientific">Gulosibacter macacae</name>
    <dbReference type="NCBI Taxonomy" id="2488791"/>
    <lineage>
        <taxon>Bacteria</taxon>
        <taxon>Bacillati</taxon>
        <taxon>Actinomycetota</taxon>
        <taxon>Actinomycetes</taxon>
        <taxon>Micrococcales</taxon>
        <taxon>Microbacteriaceae</taxon>
        <taxon>Gulosibacter</taxon>
    </lineage>
</organism>
<dbReference type="AlphaFoldDB" id="A0A3P3VV00"/>
<keyword evidence="3" id="KW-1185">Reference proteome</keyword>
<proteinExistence type="predicted"/>
<evidence type="ECO:0000256" key="1">
    <source>
        <dbReference type="SAM" id="MobiDB-lite"/>
    </source>
</evidence>
<evidence type="ECO:0000313" key="3">
    <source>
        <dbReference type="Proteomes" id="UP000274391"/>
    </source>
</evidence>
<reference evidence="2 3" key="1">
    <citation type="submission" date="2018-11" db="EMBL/GenBank/DDBJ databases">
        <title>YIM 102482-1 draft genome.</title>
        <authorList>
            <person name="Li G."/>
            <person name="Jiang Y."/>
        </authorList>
    </citation>
    <scope>NUCLEOTIDE SEQUENCE [LARGE SCALE GENOMIC DNA]</scope>
    <source>
        <strain evidence="2 3">YIM 102482-1</strain>
    </source>
</reference>
<accession>A0A3P3VV00</accession>
<sequence length="355" mass="37459">MRGRLHERLVAIAIAAGVVVGTPAVLGASVAPEHTMPTTRPTLPSETQPVESNAGPSLPDGAVPEPNDPNAQPPQLTPFSDPSLVIESWHTDATFYLDNDLPMLTATETLQLTSSEGKAGQGFVHTIALVPSLDPAQELNRIVSFSAVVPETGEQLPVTVTLGEPRNDDLVSIAFEVQDDRPGLDVSTYALSYTVLDPFIEVAEDGPAELAFSLGPTVHGATIVTYDAQVRITDQLVQMITNAPKCIVIFASGTVECGTIGPINDVVYTSDGAPLGANEHLLLTFAVDLWAHEHTPAPTTEATEMPERQPEDTVISEPATPSLDAPEWTRYAAGAGLVAIGAAGLWLSRRKPSVG</sequence>
<feature type="region of interest" description="Disordered" evidence="1">
    <location>
        <begin position="31"/>
        <end position="81"/>
    </location>
</feature>
<protein>
    <submittedName>
        <fullName evidence="2">Uncharacterized protein</fullName>
    </submittedName>
</protein>
<dbReference type="Proteomes" id="UP000274391">
    <property type="component" value="Unassembled WGS sequence"/>
</dbReference>
<feature type="compositionally biased region" description="Polar residues" evidence="1">
    <location>
        <begin position="36"/>
        <end position="55"/>
    </location>
</feature>
<dbReference type="RefSeq" id="WP_124972427.1">
    <property type="nucleotide sequence ID" value="NZ_RQVS01000008.1"/>
</dbReference>